<dbReference type="PROSITE" id="PS51257">
    <property type="entry name" value="PROKAR_LIPOPROTEIN"/>
    <property type="match status" value="1"/>
</dbReference>
<dbReference type="Pfam" id="PF25198">
    <property type="entry name" value="Spore_GerAC_N"/>
    <property type="match status" value="1"/>
</dbReference>
<comment type="caution">
    <text evidence="4">The sequence shown here is derived from an EMBL/GenBank/DDBJ whole genome shotgun (WGS) entry which is preliminary data.</text>
</comment>
<keyword evidence="5" id="KW-1185">Reference proteome</keyword>
<feature type="compositionally biased region" description="Basic residues" evidence="1">
    <location>
        <begin position="60"/>
        <end position="75"/>
    </location>
</feature>
<evidence type="ECO:0000256" key="2">
    <source>
        <dbReference type="SAM" id="SignalP"/>
    </source>
</evidence>
<reference evidence="4 5" key="1">
    <citation type="submission" date="2022-10" db="EMBL/GenBank/DDBJ databases">
        <title>Comparative genomic analysis of Cohnella hashimotonis sp. nov., isolated from the International Space Station.</title>
        <authorList>
            <person name="Simpson A."/>
            <person name="Venkateswaran K."/>
        </authorList>
    </citation>
    <scope>NUCLEOTIDE SEQUENCE [LARGE SCALE GENOMIC DNA]</scope>
    <source>
        <strain evidence="4 5">DSM 18997</strain>
    </source>
</reference>
<feature type="chain" id="PRO_5040766941" description="Spore germination protein N-terminal domain-containing protein" evidence="2">
    <location>
        <begin position="23"/>
        <end position="107"/>
    </location>
</feature>
<keyword evidence="2" id="KW-0732">Signal</keyword>
<evidence type="ECO:0000313" key="4">
    <source>
        <dbReference type="EMBL" id="MDG0790058.1"/>
    </source>
</evidence>
<dbReference type="RefSeq" id="WP_277563935.1">
    <property type="nucleotide sequence ID" value="NZ_JAPDHZ010000002.1"/>
</dbReference>
<dbReference type="InterPro" id="IPR057336">
    <property type="entry name" value="GerAC_N"/>
</dbReference>
<accession>A0A9X4KDK0</accession>
<dbReference type="AlphaFoldDB" id="A0A9X4KDK0"/>
<dbReference type="Proteomes" id="UP001153387">
    <property type="component" value="Unassembled WGS sequence"/>
</dbReference>
<protein>
    <recommendedName>
        <fullName evidence="3">Spore germination protein N-terminal domain-containing protein</fullName>
    </recommendedName>
</protein>
<sequence length="107" mass="12043">MKWAKACRIIAASMLLPLSAGCWDRLEINDLALVMATGIDEVEEGQVKLSVQIFVPKKSRRHPERRWRSSRRRRRLANDREGSDGHLGRGRGIALADDDVEKAHLGA</sequence>
<evidence type="ECO:0000313" key="5">
    <source>
        <dbReference type="Proteomes" id="UP001153387"/>
    </source>
</evidence>
<feature type="region of interest" description="Disordered" evidence="1">
    <location>
        <begin position="60"/>
        <end position="92"/>
    </location>
</feature>
<evidence type="ECO:0000256" key="1">
    <source>
        <dbReference type="SAM" id="MobiDB-lite"/>
    </source>
</evidence>
<feature type="signal peptide" evidence="2">
    <location>
        <begin position="1"/>
        <end position="22"/>
    </location>
</feature>
<evidence type="ECO:0000259" key="3">
    <source>
        <dbReference type="Pfam" id="PF25198"/>
    </source>
</evidence>
<gene>
    <name evidence="4" type="ORF">OMP38_03720</name>
</gene>
<dbReference type="EMBL" id="JAPDHZ010000002">
    <property type="protein sequence ID" value="MDG0790058.1"/>
    <property type="molecule type" value="Genomic_DNA"/>
</dbReference>
<name>A0A9X4KDK0_9BACL</name>
<proteinExistence type="predicted"/>
<dbReference type="Gene3D" id="6.20.190.10">
    <property type="entry name" value="Nutrient germinant receptor protein C, domain 1"/>
    <property type="match status" value="1"/>
</dbReference>
<feature type="compositionally biased region" description="Basic and acidic residues" evidence="1">
    <location>
        <begin position="76"/>
        <end position="87"/>
    </location>
</feature>
<organism evidence="4 5">
    <name type="scientific">Cohnella ginsengisoli</name>
    <dbReference type="NCBI Taxonomy" id="425004"/>
    <lineage>
        <taxon>Bacteria</taxon>
        <taxon>Bacillati</taxon>
        <taxon>Bacillota</taxon>
        <taxon>Bacilli</taxon>
        <taxon>Bacillales</taxon>
        <taxon>Paenibacillaceae</taxon>
        <taxon>Cohnella</taxon>
    </lineage>
</organism>
<feature type="domain" description="Spore germination protein N-terminal" evidence="3">
    <location>
        <begin position="24"/>
        <end position="59"/>
    </location>
</feature>